<protein>
    <submittedName>
        <fullName evidence="1">Uncharacterized protein</fullName>
    </submittedName>
</protein>
<sequence>MPNREAFGRLFDHCPFLVPIGWFVFGYLKLRSPQCLNSMWNDFFGRRGNQEVGMDGSRGRRTASGISFSRGGCIITLREQNHHDRSIRCCSRLGCSASLYAMNGTQETSTRTKIQKFS</sequence>
<evidence type="ECO:0000313" key="1">
    <source>
        <dbReference type="EMBL" id="KAJ8500029.1"/>
    </source>
</evidence>
<proteinExistence type="predicted"/>
<name>A0AAV8RDE5_ENSVE</name>
<comment type="caution">
    <text evidence="1">The sequence shown here is derived from an EMBL/GenBank/DDBJ whole genome shotgun (WGS) entry which is preliminary data.</text>
</comment>
<reference evidence="1 2" key="1">
    <citation type="submission" date="2022-12" db="EMBL/GenBank/DDBJ databases">
        <title>Chromosome-scale assembly of the Ensete ventricosum genome.</title>
        <authorList>
            <person name="Dussert Y."/>
            <person name="Stocks J."/>
            <person name="Wendawek A."/>
            <person name="Woldeyes F."/>
            <person name="Nichols R.A."/>
            <person name="Borrell J.S."/>
        </authorList>
    </citation>
    <scope>NUCLEOTIDE SEQUENCE [LARGE SCALE GENOMIC DNA]</scope>
    <source>
        <strain evidence="2">cv. Maze</strain>
        <tissue evidence="1">Seeds</tissue>
    </source>
</reference>
<dbReference type="EMBL" id="JAQQAF010000003">
    <property type="protein sequence ID" value="KAJ8500029.1"/>
    <property type="molecule type" value="Genomic_DNA"/>
</dbReference>
<gene>
    <name evidence="1" type="ORF">OPV22_010581</name>
</gene>
<dbReference type="Proteomes" id="UP001222027">
    <property type="component" value="Unassembled WGS sequence"/>
</dbReference>
<evidence type="ECO:0000313" key="2">
    <source>
        <dbReference type="Proteomes" id="UP001222027"/>
    </source>
</evidence>
<accession>A0AAV8RDE5</accession>
<dbReference type="AlphaFoldDB" id="A0AAV8RDE5"/>
<organism evidence="1 2">
    <name type="scientific">Ensete ventricosum</name>
    <name type="common">Abyssinian banana</name>
    <name type="synonym">Musa ensete</name>
    <dbReference type="NCBI Taxonomy" id="4639"/>
    <lineage>
        <taxon>Eukaryota</taxon>
        <taxon>Viridiplantae</taxon>
        <taxon>Streptophyta</taxon>
        <taxon>Embryophyta</taxon>
        <taxon>Tracheophyta</taxon>
        <taxon>Spermatophyta</taxon>
        <taxon>Magnoliopsida</taxon>
        <taxon>Liliopsida</taxon>
        <taxon>Zingiberales</taxon>
        <taxon>Musaceae</taxon>
        <taxon>Ensete</taxon>
    </lineage>
</organism>
<keyword evidence="2" id="KW-1185">Reference proteome</keyword>